<evidence type="ECO:0000313" key="3">
    <source>
        <dbReference type="Proteomes" id="UP000748756"/>
    </source>
</evidence>
<reference evidence="2" key="1">
    <citation type="journal article" date="2020" name="Fungal Divers.">
        <title>Resolving the Mortierellaceae phylogeny through synthesis of multi-gene phylogenetics and phylogenomics.</title>
        <authorList>
            <person name="Vandepol N."/>
            <person name="Liber J."/>
            <person name="Desiro A."/>
            <person name="Na H."/>
            <person name="Kennedy M."/>
            <person name="Barry K."/>
            <person name="Grigoriev I.V."/>
            <person name="Miller A.N."/>
            <person name="O'Donnell K."/>
            <person name="Stajich J.E."/>
            <person name="Bonito G."/>
        </authorList>
    </citation>
    <scope>NUCLEOTIDE SEQUENCE</scope>
    <source>
        <strain evidence="2">NRRL 6426</strain>
    </source>
</reference>
<dbReference type="EMBL" id="JAAAUQ010000714">
    <property type="protein sequence ID" value="KAF9148072.1"/>
    <property type="molecule type" value="Genomic_DNA"/>
</dbReference>
<proteinExistence type="predicted"/>
<protein>
    <submittedName>
        <fullName evidence="2">Uncharacterized protein</fullName>
    </submittedName>
</protein>
<evidence type="ECO:0000313" key="2">
    <source>
        <dbReference type="EMBL" id="KAF9148072.1"/>
    </source>
</evidence>
<sequence>MAVLQALVEPKSRENREITPAENQQDNHRNLVMFSEFSGSLVGFFAFLIFGTTQDAFETLRRVVCCCRFGWCCDGGRKDDRQPQRRQERGRRSNSRDRKDADDTIYYYKDHENLSQVTIGSNDDNDVNEINSCLNYTELYLGNNDDGVDDYGYPISDNSLQLNNNNTFDRQFRINNNISSSQSEGSSITALATTTSDNATAITSNTQNDKNN</sequence>
<evidence type="ECO:0000256" key="1">
    <source>
        <dbReference type="SAM" id="MobiDB-lite"/>
    </source>
</evidence>
<dbReference type="Proteomes" id="UP000748756">
    <property type="component" value="Unassembled WGS sequence"/>
</dbReference>
<organism evidence="2 3">
    <name type="scientific">Linnemannia schmuckeri</name>
    <dbReference type="NCBI Taxonomy" id="64567"/>
    <lineage>
        <taxon>Eukaryota</taxon>
        <taxon>Fungi</taxon>
        <taxon>Fungi incertae sedis</taxon>
        <taxon>Mucoromycota</taxon>
        <taxon>Mortierellomycotina</taxon>
        <taxon>Mortierellomycetes</taxon>
        <taxon>Mortierellales</taxon>
        <taxon>Mortierellaceae</taxon>
        <taxon>Linnemannia</taxon>
    </lineage>
</organism>
<feature type="non-terminal residue" evidence="2">
    <location>
        <position position="212"/>
    </location>
</feature>
<comment type="caution">
    <text evidence="2">The sequence shown here is derived from an EMBL/GenBank/DDBJ whole genome shotgun (WGS) entry which is preliminary data.</text>
</comment>
<accession>A0A9P5RXU5</accession>
<feature type="region of interest" description="Disordered" evidence="1">
    <location>
        <begin position="78"/>
        <end position="102"/>
    </location>
</feature>
<dbReference type="OrthoDB" id="10620413at2759"/>
<gene>
    <name evidence="2" type="ORF">BG015_010221</name>
</gene>
<dbReference type="AlphaFoldDB" id="A0A9P5RXU5"/>
<keyword evidence="3" id="KW-1185">Reference proteome</keyword>
<name>A0A9P5RXU5_9FUNG</name>